<gene>
    <name evidence="1" type="ORF">SAMEA1410922_01959</name>
</gene>
<dbReference type="GeneID" id="86156324"/>
<evidence type="ECO:0000313" key="2">
    <source>
        <dbReference type="Proteomes" id="UP000308167"/>
    </source>
</evidence>
<keyword evidence="2" id="KW-1185">Reference proteome</keyword>
<sequence length="100" mass="11364">MTSSALAVATKVTINQDLFHITLQDGRILGVPFDWFPKLLNASQTERENYELSPTGEGIHWWDLDLNLSINGLLQGRREFNPDWSMKDYLTRKGLSSPSV</sequence>
<proteinExistence type="predicted"/>
<name>A0ABY6TMZ6_9PAST</name>
<organism evidence="1 2">
    <name type="scientific">Actinobacillus porcinus</name>
    <dbReference type="NCBI Taxonomy" id="51048"/>
    <lineage>
        <taxon>Bacteria</taxon>
        <taxon>Pseudomonadati</taxon>
        <taxon>Pseudomonadota</taxon>
        <taxon>Gammaproteobacteria</taxon>
        <taxon>Pasteurellales</taxon>
        <taxon>Pasteurellaceae</taxon>
        <taxon>Actinobacillus</taxon>
    </lineage>
</organism>
<protein>
    <submittedName>
        <fullName evidence="1">Protein of uncharacterized function (DUF3532)</fullName>
    </submittedName>
</protein>
<comment type="caution">
    <text evidence="1">The sequence shown here is derived from an EMBL/GenBank/DDBJ whole genome shotgun (WGS) entry which is preliminary data.</text>
</comment>
<accession>A0ABY6TMZ6</accession>
<evidence type="ECO:0000313" key="1">
    <source>
        <dbReference type="EMBL" id="VTU09345.1"/>
    </source>
</evidence>
<dbReference type="RefSeq" id="WP_135710953.1">
    <property type="nucleotide sequence ID" value="NZ_CABFKI010000015.1"/>
</dbReference>
<dbReference type="Pfam" id="PF10387">
    <property type="entry name" value="DUF2442"/>
    <property type="match status" value="1"/>
</dbReference>
<dbReference type="EMBL" id="CABFKI010000015">
    <property type="protein sequence ID" value="VTU09345.1"/>
    <property type="molecule type" value="Genomic_DNA"/>
</dbReference>
<dbReference type="Gene3D" id="3.30.2020.40">
    <property type="entry name" value="Uncharacterised protein PF10387, DUF2442"/>
    <property type="match status" value="1"/>
</dbReference>
<dbReference type="Proteomes" id="UP000308167">
    <property type="component" value="Unassembled WGS sequence"/>
</dbReference>
<reference evidence="1 2" key="1">
    <citation type="submission" date="2019-05" db="EMBL/GenBank/DDBJ databases">
        <authorList>
            <consortium name="Pathogen Informatics"/>
        </authorList>
    </citation>
    <scope>NUCLEOTIDE SEQUENCE [LARGE SCALE GENOMIC DNA]</scope>
    <source>
        <strain evidence="1 2">NM319</strain>
    </source>
</reference>
<dbReference type="InterPro" id="IPR018841">
    <property type="entry name" value="DUF2442"/>
</dbReference>